<evidence type="ECO:0000313" key="2">
    <source>
        <dbReference type="Proteomes" id="UP001221757"/>
    </source>
</evidence>
<accession>A0AAD7D2B4</accession>
<organism evidence="1 2">
    <name type="scientific">Mycena rosella</name>
    <name type="common">Pink bonnet</name>
    <name type="synonym">Agaricus rosellus</name>
    <dbReference type="NCBI Taxonomy" id="1033263"/>
    <lineage>
        <taxon>Eukaryota</taxon>
        <taxon>Fungi</taxon>
        <taxon>Dikarya</taxon>
        <taxon>Basidiomycota</taxon>
        <taxon>Agaricomycotina</taxon>
        <taxon>Agaricomycetes</taxon>
        <taxon>Agaricomycetidae</taxon>
        <taxon>Agaricales</taxon>
        <taxon>Marasmiineae</taxon>
        <taxon>Mycenaceae</taxon>
        <taxon>Mycena</taxon>
    </lineage>
</organism>
<keyword evidence="2" id="KW-1185">Reference proteome</keyword>
<dbReference type="AlphaFoldDB" id="A0AAD7D2B4"/>
<comment type="caution">
    <text evidence="1">The sequence shown here is derived from an EMBL/GenBank/DDBJ whole genome shotgun (WGS) entry which is preliminary data.</text>
</comment>
<evidence type="ECO:0000313" key="1">
    <source>
        <dbReference type="EMBL" id="KAJ7670357.1"/>
    </source>
</evidence>
<name>A0AAD7D2B4_MYCRO</name>
<proteinExistence type="predicted"/>
<protein>
    <recommendedName>
        <fullName evidence="3">F-box domain-containing protein</fullName>
    </recommendedName>
</protein>
<evidence type="ECO:0008006" key="3">
    <source>
        <dbReference type="Google" id="ProtNLM"/>
    </source>
</evidence>
<reference evidence="1" key="1">
    <citation type="submission" date="2023-03" db="EMBL/GenBank/DDBJ databases">
        <title>Massive genome expansion in bonnet fungi (Mycena s.s.) driven by repeated elements and novel gene families across ecological guilds.</title>
        <authorList>
            <consortium name="Lawrence Berkeley National Laboratory"/>
            <person name="Harder C.B."/>
            <person name="Miyauchi S."/>
            <person name="Viragh M."/>
            <person name="Kuo A."/>
            <person name="Thoen E."/>
            <person name="Andreopoulos B."/>
            <person name="Lu D."/>
            <person name="Skrede I."/>
            <person name="Drula E."/>
            <person name="Henrissat B."/>
            <person name="Morin E."/>
            <person name="Kohler A."/>
            <person name="Barry K."/>
            <person name="LaButti K."/>
            <person name="Morin E."/>
            <person name="Salamov A."/>
            <person name="Lipzen A."/>
            <person name="Mereny Z."/>
            <person name="Hegedus B."/>
            <person name="Baldrian P."/>
            <person name="Stursova M."/>
            <person name="Weitz H."/>
            <person name="Taylor A."/>
            <person name="Grigoriev I.V."/>
            <person name="Nagy L.G."/>
            <person name="Martin F."/>
            <person name="Kauserud H."/>
        </authorList>
    </citation>
    <scope>NUCLEOTIDE SEQUENCE</scope>
    <source>
        <strain evidence="1">CBHHK067</strain>
    </source>
</reference>
<dbReference type="Proteomes" id="UP001221757">
    <property type="component" value="Unassembled WGS sequence"/>
</dbReference>
<sequence>MKSLSTLYATLATKNFPLRRLSIDVDYIAEVPSYSHRLNAALQQLFCLHTLEILSLEAGSGWDLDDALVGDIARAWPNITALYTSSSPHPHPPHAVRRLTLAALRPLAFHCPNLRRLALDMDARFPPSTDPTAEAQSPQTTLAVLSVGYSPIRRSTLVADFIFNIFPALMNVYGQTIEEDEDVTKLSLTCHKRWSRW</sequence>
<dbReference type="Gene3D" id="3.80.10.10">
    <property type="entry name" value="Ribonuclease Inhibitor"/>
    <property type="match status" value="1"/>
</dbReference>
<gene>
    <name evidence="1" type="ORF">B0H17DRAFT_1209353</name>
</gene>
<dbReference type="InterPro" id="IPR032675">
    <property type="entry name" value="LRR_dom_sf"/>
</dbReference>
<dbReference type="EMBL" id="JARKIE010000181">
    <property type="protein sequence ID" value="KAJ7670357.1"/>
    <property type="molecule type" value="Genomic_DNA"/>
</dbReference>